<gene>
    <name evidence="2" type="ORF">CKAH01_17219</name>
</gene>
<keyword evidence="3" id="KW-1185">Reference proteome</keyword>
<name>A0AAD9YD04_COLKA</name>
<evidence type="ECO:0000256" key="1">
    <source>
        <dbReference type="SAM" id="MobiDB-lite"/>
    </source>
</evidence>
<organism evidence="2 3">
    <name type="scientific">Colletotrichum kahawae</name>
    <name type="common">Coffee berry disease fungus</name>
    <dbReference type="NCBI Taxonomy" id="34407"/>
    <lineage>
        <taxon>Eukaryota</taxon>
        <taxon>Fungi</taxon>
        <taxon>Dikarya</taxon>
        <taxon>Ascomycota</taxon>
        <taxon>Pezizomycotina</taxon>
        <taxon>Sordariomycetes</taxon>
        <taxon>Hypocreomycetidae</taxon>
        <taxon>Glomerellales</taxon>
        <taxon>Glomerellaceae</taxon>
        <taxon>Colletotrichum</taxon>
        <taxon>Colletotrichum gloeosporioides species complex</taxon>
    </lineage>
</organism>
<comment type="caution">
    <text evidence="2">The sequence shown here is derived from an EMBL/GenBank/DDBJ whole genome shotgun (WGS) entry which is preliminary data.</text>
</comment>
<sequence>MDVCVCVDVHSRKKCGKNFQEDFDKETSESGEGSTAHGHSTQAQRHGSGWDGTGWDGRG</sequence>
<accession>A0AAD9YD04</accession>
<feature type="compositionally biased region" description="Gly residues" evidence="1">
    <location>
        <begin position="49"/>
        <end position="59"/>
    </location>
</feature>
<dbReference type="AlphaFoldDB" id="A0AAD9YD04"/>
<dbReference type="EMBL" id="VYYT01000214">
    <property type="protein sequence ID" value="KAK2756005.1"/>
    <property type="molecule type" value="Genomic_DNA"/>
</dbReference>
<dbReference type="Proteomes" id="UP001281614">
    <property type="component" value="Unassembled WGS sequence"/>
</dbReference>
<feature type="region of interest" description="Disordered" evidence="1">
    <location>
        <begin position="23"/>
        <end position="59"/>
    </location>
</feature>
<evidence type="ECO:0000313" key="3">
    <source>
        <dbReference type="Proteomes" id="UP001281614"/>
    </source>
</evidence>
<proteinExistence type="predicted"/>
<reference evidence="2" key="1">
    <citation type="submission" date="2023-02" db="EMBL/GenBank/DDBJ databases">
        <title>Colletotrichum kahawae CIFC_Que2 genome sequencing and assembly.</title>
        <authorList>
            <person name="Baroncelli R."/>
        </authorList>
    </citation>
    <scope>NUCLEOTIDE SEQUENCE</scope>
    <source>
        <strain evidence="2">CIFC_Que2</strain>
    </source>
</reference>
<feature type="compositionally biased region" description="Polar residues" evidence="1">
    <location>
        <begin position="30"/>
        <end position="45"/>
    </location>
</feature>
<evidence type="ECO:0000313" key="2">
    <source>
        <dbReference type="EMBL" id="KAK2756005.1"/>
    </source>
</evidence>
<protein>
    <submittedName>
        <fullName evidence="2">Uncharacterized protein</fullName>
    </submittedName>
</protein>